<dbReference type="AlphaFoldDB" id="A0AAE0QDF5"/>
<evidence type="ECO:0000313" key="2">
    <source>
        <dbReference type="EMBL" id="KAK3519395.1"/>
    </source>
</evidence>
<evidence type="ECO:0000313" key="3">
    <source>
        <dbReference type="Proteomes" id="UP001274896"/>
    </source>
</evidence>
<reference evidence="2" key="1">
    <citation type="submission" date="2023-06" db="EMBL/GenBank/DDBJ databases">
        <title>Male Hemibagrus guttatus genome.</title>
        <authorList>
            <person name="Bian C."/>
        </authorList>
    </citation>
    <scope>NUCLEOTIDE SEQUENCE</scope>
    <source>
        <strain evidence="2">Male_cb2023</strain>
        <tissue evidence="2">Muscle</tissue>
    </source>
</reference>
<feature type="compositionally biased region" description="Gly residues" evidence="1">
    <location>
        <begin position="95"/>
        <end position="109"/>
    </location>
</feature>
<gene>
    <name evidence="2" type="ORF">QTP70_027532</name>
</gene>
<feature type="region of interest" description="Disordered" evidence="1">
    <location>
        <begin position="65"/>
        <end position="111"/>
    </location>
</feature>
<dbReference type="EMBL" id="JAUCMX010000017">
    <property type="protein sequence ID" value="KAK3519395.1"/>
    <property type="molecule type" value="Genomic_DNA"/>
</dbReference>
<sequence>MPPGRLPGEVFRACPTGKRPRGRPRTRWRDYVFRLAWERLGVPPEELEEVAREREISGWWEKKLSHCQKKPQQQSVDPSNLSGSAIREDSLRGASMGGAGTVGTAGGGSPKLRNTCWKRTLAVCMAVGSPFMETNLQALEKPLTMTMTVVNPPELGKEVGGKV</sequence>
<accession>A0AAE0QDF5</accession>
<comment type="caution">
    <text evidence="2">The sequence shown here is derived from an EMBL/GenBank/DDBJ whole genome shotgun (WGS) entry which is preliminary data.</text>
</comment>
<feature type="compositionally biased region" description="Polar residues" evidence="1">
    <location>
        <begin position="70"/>
        <end position="83"/>
    </location>
</feature>
<proteinExistence type="predicted"/>
<keyword evidence="3" id="KW-1185">Reference proteome</keyword>
<organism evidence="2 3">
    <name type="scientific">Hemibagrus guttatus</name>
    <dbReference type="NCBI Taxonomy" id="175788"/>
    <lineage>
        <taxon>Eukaryota</taxon>
        <taxon>Metazoa</taxon>
        <taxon>Chordata</taxon>
        <taxon>Craniata</taxon>
        <taxon>Vertebrata</taxon>
        <taxon>Euteleostomi</taxon>
        <taxon>Actinopterygii</taxon>
        <taxon>Neopterygii</taxon>
        <taxon>Teleostei</taxon>
        <taxon>Ostariophysi</taxon>
        <taxon>Siluriformes</taxon>
        <taxon>Bagridae</taxon>
        <taxon>Hemibagrus</taxon>
    </lineage>
</organism>
<evidence type="ECO:0000256" key="1">
    <source>
        <dbReference type="SAM" id="MobiDB-lite"/>
    </source>
</evidence>
<name>A0AAE0QDF5_9TELE</name>
<dbReference type="Proteomes" id="UP001274896">
    <property type="component" value="Unassembled WGS sequence"/>
</dbReference>
<protein>
    <submittedName>
        <fullName evidence="2">Uncharacterized protein</fullName>
    </submittedName>
</protein>